<dbReference type="PANTHER" id="PTHR47338:SF5">
    <property type="entry name" value="ZN(II)2CYS6 TRANSCRIPTION FACTOR (EUROFUNG)"/>
    <property type="match status" value="1"/>
</dbReference>
<dbReference type="EMBL" id="QEAQ01000001">
    <property type="protein sequence ID" value="TPX62880.1"/>
    <property type="molecule type" value="Genomic_DNA"/>
</dbReference>
<dbReference type="GO" id="GO:0006351">
    <property type="term" value="P:DNA-templated transcription"/>
    <property type="evidence" value="ECO:0007669"/>
    <property type="project" value="InterPro"/>
</dbReference>
<evidence type="ECO:0000256" key="5">
    <source>
        <dbReference type="ARBA" id="ARBA00023242"/>
    </source>
</evidence>
<dbReference type="SMART" id="SM00906">
    <property type="entry name" value="Fungal_trans"/>
    <property type="match status" value="1"/>
</dbReference>
<feature type="region of interest" description="Disordered" evidence="6">
    <location>
        <begin position="844"/>
        <end position="869"/>
    </location>
</feature>
<feature type="compositionally biased region" description="Basic and acidic residues" evidence="6">
    <location>
        <begin position="22"/>
        <end position="35"/>
    </location>
</feature>
<feature type="compositionally biased region" description="Polar residues" evidence="6">
    <location>
        <begin position="751"/>
        <end position="775"/>
    </location>
</feature>
<evidence type="ECO:0000259" key="7">
    <source>
        <dbReference type="SMART" id="SM00906"/>
    </source>
</evidence>
<dbReference type="InterPro" id="IPR007219">
    <property type="entry name" value="XnlR_reg_dom"/>
</dbReference>
<feature type="region of interest" description="Disordered" evidence="6">
    <location>
        <begin position="898"/>
        <end position="944"/>
    </location>
</feature>
<feature type="region of interest" description="Disordered" evidence="6">
    <location>
        <begin position="686"/>
        <end position="737"/>
    </location>
</feature>
<comment type="subcellular location">
    <subcellularLocation>
        <location evidence="1">Nucleus</location>
    </subcellularLocation>
</comment>
<feature type="compositionally biased region" description="Polar residues" evidence="6">
    <location>
        <begin position="844"/>
        <end position="867"/>
    </location>
</feature>
<organism evidence="8 9">
    <name type="scientific">Powellomyces hirtus</name>
    <dbReference type="NCBI Taxonomy" id="109895"/>
    <lineage>
        <taxon>Eukaryota</taxon>
        <taxon>Fungi</taxon>
        <taxon>Fungi incertae sedis</taxon>
        <taxon>Chytridiomycota</taxon>
        <taxon>Chytridiomycota incertae sedis</taxon>
        <taxon>Chytridiomycetes</taxon>
        <taxon>Spizellomycetales</taxon>
        <taxon>Powellomycetaceae</taxon>
        <taxon>Powellomyces</taxon>
    </lineage>
</organism>
<comment type="caution">
    <text evidence="8">The sequence shown here is derived from an EMBL/GenBank/DDBJ whole genome shotgun (WGS) entry which is preliminary data.</text>
</comment>
<dbReference type="InterPro" id="IPR050815">
    <property type="entry name" value="TF_fung"/>
</dbReference>
<keyword evidence="3" id="KW-0805">Transcription regulation</keyword>
<dbReference type="PANTHER" id="PTHR47338">
    <property type="entry name" value="ZN(II)2CYS6 TRANSCRIPTION FACTOR (EUROFUNG)-RELATED"/>
    <property type="match status" value="1"/>
</dbReference>
<dbReference type="CDD" id="cd12148">
    <property type="entry name" value="fungal_TF_MHR"/>
    <property type="match status" value="1"/>
</dbReference>
<sequence length="944" mass="103840">MASHQPQGHFAGNGHGLSGDDLSTHDRDEDDHHDHEDDDDDEDDREDGFEDGPAGIKRKRVTQACDACNKKKRGPRAGYIESLENRLKEMEALLKPSNGTDGPSDTMDDIGWSMSADSPPPSANNPYNIRPGDPMATDNSNDLDGSGASHTSPTNLSGGSFPYSHLMNLSMSNAPNVQQQQQNRNYIPPEATNELIELFFLYISPILPLVHKPTFYANMSSHSPLMLNSIYALAARFSNHPSIRTDSVYSAGDVFYIKAREMVDHYMDVPNASTVSALLILANYAAESGRGSAAWMYSGMAIRMAQELKLNVEPDLEDTFAGGSRMTWLEKESRRRLWWNCFVLDRYAGAAADRSMIINEKDCKVYLPATELDWENETGPGAVACGLPPNDTYQIAVLTSTNTFTPGMPSQSPYGYFVLLVKIFGKILEYSNVLKSTQRTNVTPALTPDADYQLTVLDASLRDWFSSLPDHMHNFGSENATGSAAGPMPSWPTAYLHIFYHLCVIMLHRPKMMIGVRDPQDAGAPPELLQNPAFVVCLSSANAIAKVIGIVSETNPHFLHISPFVGFCIFQSGLVHLLASQLGGRSNYTSPGTTKSRQWTDSQLSTVRSQAEHNVTAHLAALQGVSRFWYMPSRLHSMLKNLAVGSRVDVVTRAILGVTNHHVSDQSWVALKERYPVDQLTTAGISSLSPASAPSPMPPPATSSPASHPSGKHSQQQQQQQTKQKQQQQQQKRTSMSANLIQSAIQQSTQHYTFPNANTTGPIGSMAMPSTSRGIQPQPAPSYAQLDASPQLQAQQQFLQHNRATPLGRMFASGEYTYVDPPQTSQQPSWAASALANNMQTGIADQQTPQPSTYIRNHSTPHTYSSHQLQQQPLLMFQQQQQQQPQAGLAFPLGYDGLSQQFTMQPQPPPQQQEQQQQHQLHARQQPATSRPTPGMSGGARPPW</sequence>
<evidence type="ECO:0000256" key="2">
    <source>
        <dbReference type="ARBA" id="ARBA00022723"/>
    </source>
</evidence>
<evidence type="ECO:0000313" key="8">
    <source>
        <dbReference type="EMBL" id="TPX62880.1"/>
    </source>
</evidence>
<dbReference type="GO" id="GO:0005634">
    <property type="term" value="C:nucleus"/>
    <property type="evidence" value="ECO:0007669"/>
    <property type="project" value="UniProtKB-SubCell"/>
</dbReference>
<evidence type="ECO:0000256" key="1">
    <source>
        <dbReference type="ARBA" id="ARBA00004123"/>
    </source>
</evidence>
<gene>
    <name evidence="8" type="ORF">PhCBS80983_g00149</name>
</gene>
<feature type="region of interest" description="Disordered" evidence="6">
    <location>
        <begin position="751"/>
        <end position="785"/>
    </location>
</feature>
<dbReference type="GO" id="GO:0008270">
    <property type="term" value="F:zinc ion binding"/>
    <property type="evidence" value="ECO:0007669"/>
    <property type="project" value="InterPro"/>
</dbReference>
<keyword evidence="9" id="KW-1185">Reference proteome</keyword>
<dbReference type="Proteomes" id="UP000318582">
    <property type="component" value="Unassembled WGS sequence"/>
</dbReference>
<dbReference type="AlphaFoldDB" id="A0A507EI61"/>
<reference evidence="8 9" key="1">
    <citation type="journal article" date="2019" name="Sci. Rep.">
        <title>Comparative genomics of chytrid fungi reveal insights into the obligate biotrophic and pathogenic lifestyle of Synchytrium endobioticum.</title>
        <authorList>
            <person name="van de Vossenberg B.T.L.H."/>
            <person name="Warris S."/>
            <person name="Nguyen H.D.T."/>
            <person name="van Gent-Pelzer M.P.E."/>
            <person name="Joly D.L."/>
            <person name="van de Geest H.C."/>
            <person name="Bonants P.J.M."/>
            <person name="Smith D.S."/>
            <person name="Levesque C.A."/>
            <person name="van der Lee T.A.J."/>
        </authorList>
    </citation>
    <scope>NUCLEOTIDE SEQUENCE [LARGE SCALE GENOMIC DNA]</scope>
    <source>
        <strain evidence="8 9">CBS 809.83</strain>
    </source>
</reference>
<evidence type="ECO:0000256" key="3">
    <source>
        <dbReference type="ARBA" id="ARBA00023015"/>
    </source>
</evidence>
<evidence type="ECO:0000256" key="4">
    <source>
        <dbReference type="ARBA" id="ARBA00023163"/>
    </source>
</evidence>
<feature type="region of interest" description="Disordered" evidence="6">
    <location>
        <begin position="1"/>
        <end position="80"/>
    </location>
</feature>
<dbReference type="STRING" id="109895.A0A507EI61"/>
<feature type="domain" description="Xylanolytic transcriptional activator regulatory" evidence="7">
    <location>
        <begin position="294"/>
        <end position="374"/>
    </location>
</feature>
<dbReference type="Pfam" id="PF04082">
    <property type="entry name" value="Fungal_trans"/>
    <property type="match status" value="1"/>
</dbReference>
<feature type="region of interest" description="Disordered" evidence="6">
    <location>
        <begin position="94"/>
        <end position="157"/>
    </location>
</feature>
<evidence type="ECO:0000256" key="6">
    <source>
        <dbReference type="SAM" id="MobiDB-lite"/>
    </source>
</evidence>
<feature type="compositionally biased region" description="Polar residues" evidence="6">
    <location>
        <begin position="137"/>
        <end position="157"/>
    </location>
</feature>
<feature type="compositionally biased region" description="Pro residues" evidence="6">
    <location>
        <begin position="693"/>
        <end position="702"/>
    </location>
</feature>
<proteinExistence type="predicted"/>
<feature type="compositionally biased region" description="Acidic residues" evidence="6">
    <location>
        <begin position="36"/>
        <end position="50"/>
    </location>
</feature>
<accession>A0A507EI61</accession>
<protein>
    <recommendedName>
        <fullName evidence="7">Xylanolytic transcriptional activator regulatory domain-containing protein</fullName>
    </recommendedName>
</protein>
<keyword evidence="2" id="KW-0479">Metal-binding</keyword>
<name>A0A507EI61_9FUNG</name>
<dbReference type="GO" id="GO:0000981">
    <property type="term" value="F:DNA-binding transcription factor activity, RNA polymerase II-specific"/>
    <property type="evidence" value="ECO:0007669"/>
    <property type="project" value="InterPro"/>
</dbReference>
<keyword evidence="5" id="KW-0539">Nucleus</keyword>
<evidence type="ECO:0000313" key="9">
    <source>
        <dbReference type="Proteomes" id="UP000318582"/>
    </source>
</evidence>
<dbReference type="GO" id="GO:0003677">
    <property type="term" value="F:DNA binding"/>
    <property type="evidence" value="ECO:0007669"/>
    <property type="project" value="InterPro"/>
</dbReference>
<feature type="compositionally biased region" description="Low complexity" evidence="6">
    <location>
        <begin position="912"/>
        <end position="927"/>
    </location>
</feature>
<keyword evidence="4" id="KW-0804">Transcription</keyword>
<feature type="compositionally biased region" description="Low complexity" evidence="6">
    <location>
        <begin position="703"/>
        <end position="732"/>
    </location>
</feature>